<sequence length="82" mass="9582">MKIGVLWGLEYIYLDRPGFVDVIDDIDIQDHVARTFTVDPGELVMGTLTSHNRCLFVFCWIVEKECRYDNVILLNVGSRRQY</sequence>
<name>Q2HTN4_MEDTR</name>
<reference evidence="1" key="1">
    <citation type="submission" date="2004-08" db="EMBL/GenBank/DDBJ databases">
        <authorList>
            <person name="Town C.D."/>
        </authorList>
    </citation>
    <scope>NUCLEOTIDE SEQUENCE</scope>
</reference>
<dbReference type="Gramene" id="rna44120">
    <property type="protein sequence ID" value="RHN49305.1"/>
    <property type="gene ID" value="gene44120"/>
</dbReference>
<gene>
    <name evidence="1" type="ORF">MtrDRAFT_AC150244g9v2</name>
    <name evidence="2" type="ORF">MtrunA17_Chr7g0273071</name>
</gene>
<evidence type="ECO:0000313" key="1">
    <source>
        <dbReference type="EMBL" id="ABD32382.1"/>
    </source>
</evidence>
<organism evidence="1">
    <name type="scientific">Medicago truncatula</name>
    <name type="common">Barrel medic</name>
    <name type="synonym">Medicago tribuloides</name>
    <dbReference type="NCBI Taxonomy" id="3880"/>
    <lineage>
        <taxon>Eukaryota</taxon>
        <taxon>Viridiplantae</taxon>
        <taxon>Streptophyta</taxon>
        <taxon>Embryophyta</taxon>
        <taxon>Tracheophyta</taxon>
        <taxon>Spermatophyta</taxon>
        <taxon>Magnoliopsida</taxon>
        <taxon>eudicotyledons</taxon>
        <taxon>Gunneridae</taxon>
        <taxon>Pentapetalae</taxon>
        <taxon>rosids</taxon>
        <taxon>fabids</taxon>
        <taxon>Fabales</taxon>
        <taxon>Fabaceae</taxon>
        <taxon>Papilionoideae</taxon>
        <taxon>50 kb inversion clade</taxon>
        <taxon>NPAAA clade</taxon>
        <taxon>Hologalegina</taxon>
        <taxon>IRL clade</taxon>
        <taxon>Trifolieae</taxon>
        <taxon>Medicago</taxon>
    </lineage>
</organism>
<dbReference type="Proteomes" id="UP000265566">
    <property type="component" value="Chromosome 7"/>
</dbReference>
<proteinExistence type="predicted"/>
<accession>Q2HTN4</accession>
<dbReference type="EMBL" id="PSQE01000007">
    <property type="protein sequence ID" value="RHN49305.1"/>
    <property type="molecule type" value="Genomic_DNA"/>
</dbReference>
<dbReference type="AlphaFoldDB" id="Q2HTN4"/>
<protein>
    <submittedName>
        <fullName evidence="1">Uncharacterized protein</fullName>
    </submittedName>
</protein>
<reference evidence="1" key="2">
    <citation type="submission" date="2007-03" db="EMBL/GenBank/DDBJ databases">
        <authorList>
            <consortium name="The International Medicago Genome Annotation Group"/>
        </authorList>
    </citation>
    <scope>NUCLEOTIDE SEQUENCE</scope>
</reference>
<reference evidence="3" key="3">
    <citation type="journal article" date="2018" name="Nat. Plants">
        <title>Whole-genome landscape of Medicago truncatula symbiotic genes.</title>
        <authorList>
            <person name="Pecrix Y."/>
            <person name="Staton S.E."/>
            <person name="Sallet E."/>
            <person name="Lelandais-Briere C."/>
            <person name="Moreau S."/>
            <person name="Carrere S."/>
            <person name="Blein T."/>
            <person name="Jardinaud M.F."/>
            <person name="Latrasse D."/>
            <person name="Zouine M."/>
            <person name="Zahm M."/>
            <person name="Kreplak J."/>
            <person name="Mayjonade B."/>
            <person name="Satge C."/>
            <person name="Perez M."/>
            <person name="Cauet S."/>
            <person name="Marande W."/>
            <person name="Chantry-Darmon C."/>
            <person name="Lopez-Roques C."/>
            <person name="Bouchez O."/>
            <person name="Berard A."/>
            <person name="Debelle F."/>
            <person name="Munos S."/>
            <person name="Bendahmane A."/>
            <person name="Berges H."/>
            <person name="Niebel A."/>
            <person name="Buitink J."/>
            <person name="Frugier F."/>
            <person name="Benhamed M."/>
            <person name="Crespi M."/>
            <person name="Gouzy J."/>
            <person name="Gamas P."/>
        </authorList>
    </citation>
    <scope>NUCLEOTIDE SEQUENCE [LARGE SCALE GENOMIC DNA]</scope>
    <source>
        <strain evidence="3">cv. Jemalong A17</strain>
    </source>
</reference>
<evidence type="ECO:0000313" key="2">
    <source>
        <dbReference type="EMBL" id="RHN49305.1"/>
    </source>
</evidence>
<dbReference type="EMBL" id="AC150244">
    <property type="protein sequence ID" value="ABD32382.1"/>
    <property type="molecule type" value="Genomic_DNA"/>
</dbReference>
<reference evidence="2" key="4">
    <citation type="journal article" date="2018" name="Nat. Plants">
        <title>Whole-genome landscape of Medicago truncatula symbiotic genes.</title>
        <authorList>
            <person name="Pecrix Y."/>
            <person name="Gamas P."/>
            <person name="Carrere S."/>
        </authorList>
    </citation>
    <scope>NUCLEOTIDE SEQUENCE</scope>
    <source>
        <tissue evidence="2">Leaves</tissue>
    </source>
</reference>
<evidence type="ECO:0000313" key="3">
    <source>
        <dbReference type="Proteomes" id="UP000265566"/>
    </source>
</evidence>